<feature type="transmembrane region" description="Helical" evidence="5">
    <location>
        <begin position="61"/>
        <end position="79"/>
    </location>
</feature>
<gene>
    <name evidence="7" type="ORF">HUJ06_018987</name>
</gene>
<keyword evidence="2" id="KW-0813">Transport</keyword>
<evidence type="ECO:0000256" key="1">
    <source>
        <dbReference type="ARBA" id="ARBA00004567"/>
    </source>
</evidence>
<keyword evidence="5" id="KW-0812">Transmembrane</keyword>
<dbReference type="InterPro" id="IPR000156">
    <property type="entry name" value="Ran_bind_dom"/>
</dbReference>
<feature type="domain" description="RanBD1" evidence="6">
    <location>
        <begin position="1"/>
        <end position="56"/>
    </location>
</feature>
<name>A0A822ZX32_NELNU</name>
<keyword evidence="5" id="KW-1133">Transmembrane helix</keyword>
<dbReference type="EMBL" id="DUZY01000008">
    <property type="protein sequence ID" value="DAD49050.1"/>
    <property type="molecule type" value="Genomic_DNA"/>
</dbReference>
<keyword evidence="3" id="KW-0811">Translocation</keyword>
<evidence type="ECO:0000313" key="8">
    <source>
        <dbReference type="Proteomes" id="UP000607653"/>
    </source>
</evidence>
<accession>A0A822ZX32</accession>
<dbReference type="PANTHER" id="PTHR23138:SF87">
    <property type="entry name" value="E3 SUMO-PROTEIN LIGASE RANBP2"/>
    <property type="match status" value="1"/>
</dbReference>
<dbReference type="Pfam" id="PF00638">
    <property type="entry name" value="Ran_BP1"/>
    <property type="match status" value="1"/>
</dbReference>
<evidence type="ECO:0000256" key="5">
    <source>
        <dbReference type="SAM" id="Phobius"/>
    </source>
</evidence>
<dbReference type="PROSITE" id="PS50196">
    <property type="entry name" value="RANBD1"/>
    <property type="match status" value="1"/>
</dbReference>
<dbReference type="GO" id="GO:0005643">
    <property type="term" value="C:nuclear pore"/>
    <property type="evidence" value="ECO:0007669"/>
    <property type="project" value="UniProtKB-SubCell"/>
</dbReference>
<reference evidence="7 8" key="1">
    <citation type="journal article" date="2020" name="Mol. Biol. Evol.">
        <title>Distinct Expression and Methylation Patterns for Genes with Different Fates following a Single Whole-Genome Duplication in Flowering Plants.</title>
        <authorList>
            <person name="Shi T."/>
            <person name="Rahmani R.S."/>
            <person name="Gugger P.F."/>
            <person name="Wang M."/>
            <person name="Li H."/>
            <person name="Zhang Y."/>
            <person name="Li Z."/>
            <person name="Wang Q."/>
            <person name="Van de Peer Y."/>
            <person name="Marchal K."/>
            <person name="Chen J."/>
        </authorList>
    </citation>
    <scope>NUCLEOTIDE SEQUENCE [LARGE SCALE GENOMIC DNA]</scope>
    <source>
        <tissue evidence="7">Leaf</tissue>
    </source>
</reference>
<dbReference type="Gene3D" id="2.30.29.30">
    <property type="entry name" value="Pleckstrin-homology domain (PH domain)/Phosphotyrosine-binding domain (PTB)"/>
    <property type="match status" value="1"/>
</dbReference>
<keyword evidence="4" id="KW-0906">Nuclear pore complex</keyword>
<evidence type="ECO:0000313" key="7">
    <source>
        <dbReference type="EMBL" id="DAD49050.1"/>
    </source>
</evidence>
<dbReference type="SUPFAM" id="SSF50729">
    <property type="entry name" value="PH domain-like"/>
    <property type="match status" value="1"/>
</dbReference>
<organism evidence="7 8">
    <name type="scientific">Nelumbo nucifera</name>
    <name type="common">Sacred lotus</name>
    <dbReference type="NCBI Taxonomy" id="4432"/>
    <lineage>
        <taxon>Eukaryota</taxon>
        <taxon>Viridiplantae</taxon>
        <taxon>Streptophyta</taxon>
        <taxon>Embryophyta</taxon>
        <taxon>Tracheophyta</taxon>
        <taxon>Spermatophyta</taxon>
        <taxon>Magnoliopsida</taxon>
        <taxon>Proteales</taxon>
        <taxon>Nelumbonaceae</taxon>
        <taxon>Nelumbo</taxon>
    </lineage>
</organism>
<comment type="subcellular location">
    <subcellularLocation>
        <location evidence="1">Nucleus</location>
        <location evidence="1">Nuclear pore complex</location>
    </subcellularLocation>
</comment>
<dbReference type="GO" id="GO:0015031">
    <property type="term" value="P:protein transport"/>
    <property type="evidence" value="ECO:0007669"/>
    <property type="project" value="UniProtKB-KW"/>
</dbReference>
<keyword evidence="2" id="KW-0509">mRNA transport</keyword>
<keyword evidence="4" id="KW-0539">Nucleus</keyword>
<dbReference type="PANTHER" id="PTHR23138">
    <property type="entry name" value="RAN BINDING PROTEIN"/>
    <property type="match status" value="1"/>
</dbReference>
<protein>
    <recommendedName>
        <fullName evidence="6">RanBD1 domain-containing protein</fullName>
    </recommendedName>
</protein>
<keyword evidence="4" id="KW-0653">Protein transport</keyword>
<dbReference type="AlphaFoldDB" id="A0A822ZX32"/>
<dbReference type="InterPro" id="IPR045255">
    <property type="entry name" value="RanBP1-like"/>
</dbReference>
<comment type="caution">
    <text evidence="7">The sequence shown here is derived from an EMBL/GenBank/DDBJ whole genome shotgun (WGS) entry which is preliminary data.</text>
</comment>
<dbReference type="GO" id="GO:0051028">
    <property type="term" value="P:mRNA transport"/>
    <property type="evidence" value="ECO:0007669"/>
    <property type="project" value="UniProtKB-KW"/>
</dbReference>
<sequence>MRQSKTLKICANHLVLPSISIQEHAGNDKSCLWHAKDFSEGEVKDELFCIRFASIESEYRRLMSIIVLLLPVLLHFPFFS</sequence>
<dbReference type="InterPro" id="IPR011993">
    <property type="entry name" value="PH-like_dom_sf"/>
</dbReference>
<evidence type="ECO:0000256" key="2">
    <source>
        <dbReference type="ARBA" id="ARBA00022816"/>
    </source>
</evidence>
<evidence type="ECO:0000256" key="3">
    <source>
        <dbReference type="ARBA" id="ARBA00023010"/>
    </source>
</evidence>
<keyword evidence="8" id="KW-1185">Reference proteome</keyword>
<dbReference type="Proteomes" id="UP000607653">
    <property type="component" value="Unassembled WGS sequence"/>
</dbReference>
<evidence type="ECO:0000259" key="6">
    <source>
        <dbReference type="PROSITE" id="PS50196"/>
    </source>
</evidence>
<keyword evidence="5" id="KW-0472">Membrane</keyword>
<evidence type="ECO:0000256" key="4">
    <source>
        <dbReference type="ARBA" id="ARBA00023132"/>
    </source>
</evidence>
<proteinExistence type="predicted"/>